<keyword evidence="2" id="KW-1185">Reference proteome</keyword>
<proteinExistence type="predicted"/>
<protein>
    <submittedName>
        <fullName evidence="1">Uncharacterized protein</fullName>
    </submittedName>
</protein>
<gene>
    <name evidence="1" type="ORF">V8G54_003390</name>
</gene>
<accession>A0AAQ3PBQ0</accession>
<organism evidence="1 2">
    <name type="scientific">Vigna mungo</name>
    <name type="common">Black gram</name>
    <name type="synonym">Phaseolus mungo</name>
    <dbReference type="NCBI Taxonomy" id="3915"/>
    <lineage>
        <taxon>Eukaryota</taxon>
        <taxon>Viridiplantae</taxon>
        <taxon>Streptophyta</taxon>
        <taxon>Embryophyta</taxon>
        <taxon>Tracheophyta</taxon>
        <taxon>Spermatophyta</taxon>
        <taxon>Magnoliopsida</taxon>
        <taxon>eudicotyledons</taxon>
        <taxon>Gunneridae</taxon>
        <taxon>Pentapetalae</taxon>
        <taxon>rosids</taxon>
        <taxon>fabids</taxon>
        <taxon>Fabales</taxon>
        <taxon>Fabaceae</taxon>
        <taxon>Papilionoideae</taxon>
        <taxon>50 kb inversion clade</taxon>
        <taxon>NPAAA clade</taxon>
        <taxon>indigoferoid/millettioid clade</taxon>
        <taxon>Phaseoleae</taxon>
        <taxon>Vigna</taxon>
    </lineage>
</organism>
<evidence type="ECO:0000313" key="1">
    <source>
        <dbReference type="EMBL" id="WVZ24846.1"/>
    </source>
</evidence>
<dbReference type="EMBL" id="CP144700">
    <property type="protein sequence ID" value="WVZ24846.1"/>
    <property type="molecule type" value="Genomic_DNA"/>
</dbReference>
<dbReference type="AlphaFoldDB" id="A0AAQ3PBQ0"/>
<reference evidence="1 2" key="1">
    <citation type="journal article" date="2023" name="Life. Sci Alliance">
        <title>Evolutionary insights into 3D genome organization and epigenetic landscape of Vigna mungo.</title>
        <authorList>
            <person name="Junaid A."/>
            <person name="Singh B."/>
            <person name="Bhatia S."/>
        </authorList>
    </citation>
    <scope>NUCLEOTIDE SEQUENCE [LARGE SCALE GENOMIC DNA]</scope>
    <source>
        <strain evidence="1">Urdbean</strain>
    </source>
</reference>
<name>A0AAQ3PBQ0_VIGMU</name>
<dbReference type="Proteomes" id="UP001374535">
    <property type="component" value="Chromosome 1"/>
</dbReference>
<evidence type="ECO:0000313" key="2">
    <source>
        <dbReference type="Proteomes" id="UP001374535"/>
    </source>
</evidence>
<sequence length="127" mass="14905">MVHLSWNSSLNKSKIILKLSSLNRFYNISYFQLIIMQAFVISLQFQQLNIFVKVTFITFSSYINNDNVYDLGEILEYLSFYTYLKIKHPCFNYCLLSEIVKPGTKITACSLLTPPFFRFTLHPLLPK</sequence>